<keyword evidence="13 14" id="KW-0326">Glycosidase</keyword>
<dbReference type="Gene3D" id="1.10.1670.10">
    <property type="entry name" value="Helix-hairpin-Helix base-excision DNA repair enzymes (C-terminal)"/>
    <property type="match status" value="1"/>
</dbReference>
<dbReference type="Gene3D" id="3.90.79.10">
    <property type="entry name" value="Nucleoside Triphosphate Pyrophosphohydrolase"/>
    <property type="match status" value="1"/>
</dbReference>
<evidence type="ECO:0000256" key="10">
    <source>
        <dbReference type="ARBA" id="ARBA00023004"/>
    </source>
</evidence>
<dbReference type="Pfam" id="PF00633">
    <property type="entry name" value="HHH"/>
    <property type="match status" value="1"/>
</dbReference>
<dbReference type="PROSITE" id="PS00764">
    <property type="entry name" value="ENDONUCLEASE_III_1"/>
    <property type="match status" value="1"/>
</dbReference>
<keyword evidence="6" id="KW-0004">4Fe-4S</keyword>
<comment type="function">
    <text evidence="2">Adenine glycosylase active on G-A mispairs. MutY also corrects error-prone DNA synthesis past GO lesions which are due to the oxidatively damaged form of guanine: 7,8-dihydro-8-oxoguanine (8-oxo-dGTP).</text>
</comment>
<feature type="domain" description="HhH-GPD" evidence="15">
    <location>
        <begin position="49"/>
        <end position="198"/>
    </location>
</feature>
<dbReference type="InterPro" id="IPR005760">
    <property type="entry name" value="A/G_AdeGlyc_MutY"/>
</dbReference>
<evidence type="ECO:0000256" key="2">
    <source>
        <dbReference type="ARBA" id="ARBA00002933"/>
    </source>
</evidence>
<dbReference type="EMBL" id="JAABLP010000003">
    <property type="protein sequence ID" value="NBN64405.1"/>
    <property type="molecule type" value="Genomic_DNA"/>
</dbReference>
<dbReference type="EC" id="3.2.2.31" evidence="4 14"/>
<comment type="cofactor">
    <cofactor evidence="14">
        <name>[4Fe-4S] cluster</name>
        <dbReference type="ChEBI" id="CHEBI:49883"/>
    </cofactor>
    <text evidence="14">Binds 1 [4Fe-4S] cluster.</text>
</comment>
<accession>A0ABW9ZHR3</accession>
<dbReference type="InterPro" id="IPR004036">
    <property type="entry name" value="Endonuclease-III-like_CS2"/>
</dbReference>
<dbReference type="InterPro" id="IPR023170">
    <property type="entry name" value="HhH_base_excis_C"/>
</dbReference>
<dbReference type="PROSITE" id="PS01155">
    <property type="entry name" value="ENDONUCLEASE_III_2"/>
    <property type="match status" value="1"/>
</dbReference>
<dbReference type="InterPro" id="IPR011257">
    <property type="entry name" value="DNA_glycosylase"/>
</dbReference>
<evidence type="ECO:0000256" key="4">
    <source>
        <dbReference type="ARBA" id="ARBA00012045"/>
    </source>
</evidence>
<evidence type="ECO:0000313" key="16">
    <source>
        <dbReference type="EMBL" id="NBN64405.1"/>
    </source>
</evidence>
<comment type="caution">
    <text evidence="16">The sequence shown here is derived from an EMBL/GenBank/DDBJ whole genome shotgun (WGS) entry which is preliminary data.</text>
</comment>
<organism evidence="16 17">
    <name type="scientific">Pannonibacter tanglangensis</name>
    <dbReference type="NCBI Taxonomy" id="2750084"/>
    <lineage>
        <taxon>Bacteria</taxon>
        <taxon>Pseudomonadati</taxon>
        <taxon>Pseudomonadota</taxon>
        <taxon>Alphaproteobacteria</taxon>
        <taxon>Hyphomicrobiales</taxon>
        <taxon>Stappiaceae</taxon>
        <taxon>Pannonibacter</taxon>
    </lineage>
</organism>
<dbReference type="PANTHER" id="PTHR42944:SF1">
    <property type="entry name" value="ADENINE DNA GLYCOSYLASE"/>
    <property type="match status" value="1"/>
</dbReference>
<proteinExistence type="inferred from homology"/>
<keyword evidence="12" id="KW-0234">DNA repair</keyword>
<comment type="catalytic activity">
    <reaction evidence="1 14">
        <text>Hydrolyzes free adenine bases from 7,8-dihydro-8-oxoguanine:adenine mismatched double-stranded DNA, leaving an apurinic site.</text>
        <dbReference type="EC" id="3.2.2.31"/>
    </reaction>
</comment>
<dbReference type="NCBIfam" id="TIGR01084">
    <property type="entry name" value="mutY"/>
    <property type="match status" value="1"/>
</dbReference>
<dbReference type="Pfam" id="PF00730">
    <property type="entry name" value="HhH-GPD"/>
    <property type="match status" value="1"/>
</dbReference>
<dbReference type="SUPFAM" id="SSF55811">
    <property type="entry name" value="Nudix"/>
    <property type="match status" value="1"/>
</dbReference>
<evidence type="ECO:0000256" key="12">
    <source>
        <dbReference type="ARBA" id="ARBA00023204"/>
    </source>
</evidence>
<evidence type="ECO:0000256" key="14">
    <source>
        <dbReference type="RuleBase" id="RU365096"/>
    </source>
</evidence>
<dbReference type="CDD" id="cd03431">
    <property type="entry name" value="NUDIX_DNA_Glycosylase_C-MutY"/>
    <property type="match status" value="1"/>
</dbReference>
<evidence type="ECO:0000256" key="13">
    <source>
        <dbReference type="ARBA" id="ARBA00023295"/>
    </source>
</evidence>
<dbReference type="Pfam" id="PF14815">
    <property type="entry name" value="NUDIX_4"/>
    <property type="match status" value="1"/>
</dbReference>
<dbReference type="SUPFAM" id="SSF48150">
    <property type="entry name" value="DNA-glycosylase"/>
    <property type="match status" value="1"/>
</dbReference>
<sequence>MMLKTPALTQQLLAWYDRHARDLPWRVPPHERKVGVVPDPYRVWLSEIMLQQTTVAAVKDYFTAFTAKWPKVEMLAEADADDVMKAWAGLGYYSRARNLKACAETVARDHGGRFPDTEEGLRALPGIGPYTAAAIAAIAFDQPAAVVDGNVERVMSRLRLIETPLPVAKPEIRAAMGELTPQERPGDFAQAVMDLGATICTPKRPACALCPWMEPCAARAAGVAETLPRKAAKTAKPTRTGAAFVLRRAGDGAVALRKRPPKGLLGGMAEVPGSEWAVDFDVASAVMQAPVAANWHKRSGSVGHTFTHFHLEVTVFTAELAAGDLPEGWWWSTLDALEGEALPTVMRKVIAHGLG</sequence>
<dbReference type="InterPro" id="IPR004035">
    <property type="entry name" value="Endouclease-III_FeS-bd_BS"/>
</dbReference>
<comment type="similarity">
    <text evidence="3 14">Belongs to the Nth/MutY family.</text>
</comment>
<dbReference type="PANTHER" id="PTHR42944">
    <property type="entry name" value="ADENINE DNA GLYCOSYLASE"/>
    <property type="match status" value="1"/>
</dbReference>
<dbReference type="Proteomes" id="UP000541347">
    <property type="component" value="Unassembled WGS sequence"/>
</dbReference>
<protein>
    <recommendedName>
        <fullName evidence="5 14">Adenine DNA glycosylase</fullName>
        <ecNumber evidence="4 14">3.2.2.31</ecNumber>
    </recommendedName>
</protein>
<evidence type="ECO:0000256" key="3">
    <source>
        <dbReference type="ARBA" id="ARBA00008343"/>
    </source>
</evidence>
<evidence type="ECO:0000259" key="15">
    <source>
        <dbReference type="SMART" id="SM00478"/>
    </source>
</evidence>
<keyword evidence="10 14" id="KW-0408">Iron</keyword>
<keyword evidence="11" id="KW-0411">Iron-sulfur</keyword>
<evidence type="ECO:0000256" key="6">
    <source>
        <dbReference type="ARBA" id="ARBA00022485"/>
    </source>
</evidence>
<dbReference type="InterPro" id="IPR044298">
    <property type="entry name" value="MIG/MutY"/>
</dbReference>
<evidence type="ECO:0000256" key="8">
    <source>
        <dbReference type="ARBA" id="ARBA00022763"/>
    </source>
</evidence>
<keyword evidence="7" id="KW-0479">Metal-binding</keyword>
<evidence type="ECO:0000256" key="11">
    <source>
        <dbReference type="ARBA" id="ARBA00023014"/>
    </source>
</evidence>
<dbReference type="InterPro" id="IPR003265">
    <property type="entry name" value="HhH-GPD_domain"/>
</dbReference>
<evidence type="ECO:0000256" key="7">
    <source>
        <dbReference type="ARBA" id="ARBA00022723"/>
    </source>
</evidence>
<evidence type="ECO:0000256" key="9">
    <source>
        <dbReference type="ARBA" id="ARBA00022801"/>
    </source>
</evidence>
<name>A0ABW9ZHR3_9HYPH</name>
<dbReference type="InterPro" id="IPR000445">
    <property type="entry name" value="HhH_motif"/>
</dbReference>
<dbReference type="Gene3D" id="1.10.340.30">
    <property type="entry name" value="Hypothetical protein, domain 2"/>
    <property type="match status" value="1"/>
</dbReference>
<evidence type="ECO:0000256" key="5">
    <source>
        <dbReference type="ARBA" id="ARBA00022023"/>
    </source>
</evidence>
<dbReference type="SMART" id="SM00478">
    <property type="entry name" value="ENDO3c"/>
    <property type="match status" value="1"/>
</dbReference>
<reference evidence="16 17" key="1">
    <citation type="submission" date="2020-01" db="EMBL/GenBank/DDBJ databases">
        <authorList>
            <person name="Peng S.Y."/>
            <person name="Li J."/>
            <person name="Wang M."/>
            <person name="Wang L."/>
            <person name="Wang C.Q."/>
            <person name="Wang J.R."/>
        </authorList>
    </citation>
    <scope>NUCLEOTIDE SEQUENCE [LARGE SCALE GENOMIC DNA]</scope>
    <source>
        <strain evidence="16 17">XCT-34</strain>
    </source>
</reference>
<keyword evidence="9" id="KW-0378">Hydrolase</keyword>
<evidence type="ECO:0000313" key="17">
    <source>
        <dbReference type="Proteomes" id="UP000541347"/>
    </source>
</evidence>
<gene>
    <name evidence="16" type="primary">mutY</name>
    <name evidence="16" type="ORF">GWI71_11990</name>
</gene>
<dbReference type="CDD" id="cd00056">
    <property type="entry name" value="ENDO3c"/>
    <property type="match status" value="1"/>
</dbReference>
<keyword evidence="17" id="KW-1185">Reference proteome</keyword>
<evidence type="ECO:0000256" key="1">
    <source>
        <dbReference type="ARBA" id="ARBA00000843"/>
    </source>
</evidence>
<keyword evidence="8 14" id="KW-0227">DNA damage</keyword>
<dbReference type="InterPro" id="IPR015797">
    <property type="entry name" value="NUDIX_hydrolase-like_dom_sf"/>
</dbReference>
<dbReference type="InterPro" id="IPR029119">
    <property type="entry name" value="MutY_C"/>
</dbReference>